<comment type="similarity">
    <text evidence="6">Belongs to the BamD family.</text>
</comment>
<reference evidence="9" key="1">
    <citation type="submission" date="2016-10" db="EMBL/GenBank/DDBJ databases">
        <authorList>
            <person name="Varghese N."/>
            <person name="Submissions S."/>
        </authorList>
    </citation>
    <scope>NUCLEOTIDE SEQUENCE [LARGE SCALE GENOMIC DNA]</scope>
    <source>
        <strain evidence="9">DSM 13234</strain>
    </source>
</reference>
<dbReference type="OrthoDB" id="9804044at2"/>
<sequence precursor="true">MSLAVLSQRFACRRIRLAQAMGFGLLIALSACADKKEDYVEKPVEELYNGAMDLMDKNEYQRAAKQFEEVERQHPYSAWATKAQLMSSYALYERNKYDEALIGLDRFIQLHPGNKDAAYAYYLKGLCYYEQISDVGRDQKMTEQALKSLQEVVDRFPASPYARDARLKIDLSRDHMAGKEMSVGRYYLSTKQYLAALNRFKIVSEQFQTTSHVPEALHRMVEIYTILGLEDEARRTAAVLGHNFPGSDWYQDSYAISVEGDHDPSKSLQQTSWTDSLAFWSDGKKKAPPPSEDPAKTSGGWFNWAKFW</sequence>
<dbReference type="NCBIfam" id="TIGR03302">
    <property type="entry name" value="OM_YfiO"/>
    <property type="match status" value="1"/>
</dbReference>
<evidence type="ECO:0000259" key="7">
    <source>
        <dbReference type="Pfam" id="PF13525"/>
    </source>
</evidence>
<protein>
    <recommendedName>
        <fullName evidence="6">Outer membrane protein assembly factor BamD</fullName>
    </recommendedName>
</protein>
<dbReference type="InterPro" id="IPR011990">
    <property type="entry name" value="TPR-like_helical_dom_sf"/>
</dbReference>
<evidence type="ECO:0000313" key="9">
    <source>
        <dbReference type="Proteomes" id="UP000182983"/>
    </source>
</evidence>
<dbReference type="GO" id="GO:1990063">
    <property type="term" value="C:Bam protein complex"/>
    <property type="evidence" value="ECO:0007669"/>
    <property type="project" value="TreeGrafter"/>
</dbReference>
<keyword evidence="3" id="KW-0564">Palmitate</keyword>
<dbReference type="Pfam" id="PF13525">
    <property type="entry name" value="YfiO"/>
    <property type="match status" value="1"/>
</dbReference>
<evidence type="ECO:0000256" key="2">
    <source>
        <dbReference type="ARBA" id="ARBA00023136"/>
    </source>
</evidence>
<evidence type="ECO:0000256" key="4">
    <source>
        <dbReference type="ARBA" id="ARBA00023237"/>
    </source>
</evidence>
<keyword evidence="9" id="KW-1185">Reference proteome</keyword>
<comment type="subunit">
    <text evidence="6">Part of the Bam complex.</text>
</comment>
<name>A0A1H6H0X1_MAGFU</name>
<dbReference type="PANTHER" id="PTHR37423">
    <property type="entry name" value="SOLUBLE LYTIC MUREIN TRANSGLYCOSYLASE-RELATED"/>
    <property type="match status" value="1"/>
</dbReference>
<comment type="subcellular location">
    <subcellularLocation>
        <location evidence="6">Cell outer membrane</location>
    </subcellularLocation>
</comment>
<accession>A0A1H6H0X1</accession>
<organism evidence="8 9">
    <name type="scientific">Magnetospirillum fulvum</name>
    <name type="common">Rhodospirillum fulvum</name>
    <dbReference type="NCBI Taxonomy" id="1082"/>
    <lineage>
        <taxon>Bacteria</taxon>
        <taxon>Pseudomonadati</taxon>
        <taxon>Pseudomonadota</taxon>
        <taxon>Alphaproteobacteria</taxon>
        <taxon>Rhodospirillales</taxon>
        <taxon>Rhodospirillaceae</taxon>
        <taxon>Magnetospirillum</taxon>
    </lineage>
</organism>
<dbReference type="InterPro" id="IPR039565">
    <property type="entry name" value="BamD-like"/>
</dbReference>
<evidence type="ECO:0000256" key="6">
    <source>
        <dbReference type="HAMAP-Rule" id="MF_00922"/>
    </source>
</evidence>
<dbReference type="Gene3D" id="1.25.40.10">
    <property type="entry name" value="Tetratricopeptide repeat domain"/>
    <property type="match status" value="1"/>
</dbReference>
<dbReference type="HAMAP" id="MF_00922">
    <property type="entry name" value="OM_assembly_BamD"/>
    <property type="match status" value="1"/>
</dbReference>
<keyword evidence="2 6" id="KW-0472">Membrane</keyword>
<dbReference type="EMBL" id="FNWO01000002">
    <property type="protein sequence ID" value="SEH27764.1"/>
    <property type="molecule type" value="Genomic_DNA"/>
</dbReference>
<evidence type="ECO:0000256" key="3">
    <source>
        <dbReference type="ARBA" id="ARBA00023139"/>
    </source>
</evidence>
<dbReference type="CDD" id="cd15830">
    <property type="entry name" value="BamD"/>
    <property type="match status" value="1"/>
</dbReference>
<feature type="domain" description="Outer membrane lipoprotein BamD-like" evidence="7">
    <location>
        <begin position="41"/>
        <end position="236"/>
    </location>
</feature>
<evidence type="ECO:0000256" key="5">
    <source>
        <dbReference type="ARBA" id="ARBA00023288"/>
    </source>
</evidence>
<evidence type="ECO:0000313" key="8">
    <source>
        <dbReference type="EMBL" id="SEH27764.1"/>
    </source>
</evidence>
<dbReference type="AlphaFoldDB" id="A0A1H6H0X1"/>
<dbReference type="InterPro" id="IPR017689">
    <property type="entry name" value="BamD"/>
</dbReference>
<gene>
    <name evidence="6" type="primary">bamD</name>
    <name evidence="8" type="ORF">SAMN04244559_00590</name>
</gene>
<keyword evidence="5" id="KW-0449">Lipoprotein</keyword>
<dbReference type="SUPFAM" id="SSF48452">
    <property type="entry name" value="TPR-like"/>
    <property type="match status" value="1"/>
</dbReference>
<dbReference type="GO" id="GO:0043165">
    <property type="term" value="P:Gram-negative-bacterium-type cell outer membrane assembly"/>
    <property type="evidence" value="ECO:0007669"/>
    <property type="project" value="UniProtKB-UniRule"/>
</dbReference>
<feature type="signal peptide" evidence="6">
    <location>
        <begin position="1"/>
        <end position="33"/>
    </location>
</feature>
<dbReference type="PANTHER" id="PTHR37423:SF1">
    <property type="entry name" value="OUTER MEMBRANE PROTEIN ASSEMBLY FACTOR BAMD"/>
    <property type="match status" value="1"/>
</dbReference>
<dbReference type="GO" id="GO:0051205">
    <property type="term" value="P:protein insertion into membrane"/>
    <property type="evidence" value="ECO:0007669"/>
    <property type="project" value="UniProtKB-UniRule"/>
</dbReference>
<feature type="chain" id="PRO_5010391954" description="Outer membrane protein assembly factor BamD" evidence="6">
    <location>
        <begin position="34"/>
        <end position="308"/>
    </location>
</feature>
<keyword evidence="4 6" id="KW-0998">Cell outer membrane</keyword>
<keyword evidence="1 6" id="KW-0732">Signal</keyword>
<evidence type="ECO:0000256" key="1">
    <source>
        <dbReference type="ARBA" id="ARBA00022729"/>
    </source>
</evidence>
<dbReference type="RefSeq" id="WP_074765389.1">
    <property type="nucleotide sequence ID" value="NZ_FNWO01000002.1"/>
</dbReference>
<dbReference type="Proteomes" id="UP000182983">
    <property type="component" value="Unassembled WGS sequence"/>
</dbReference>
<comment type="function">
    <text evidence="6">Part of the outer membrane protein assembly complex, which is involved in assembly and insertion of beta-barrel proteins into the outer membrane.</text>
</comment>
<proteinExistence type="inferred from homology"/>